<gene>
    <name evidence="1" type="ORF">SAMN06296020_12132</name>
</gene>
<dbReference type="Proteomes" id="UP001158066">
    <property type="component" value="Unassembled WGS sequence"/>
</dbReference>
<comment type="caution">
    <text evidence="1">The sequence shown here is derived from an EMBL/GenBank/DDBJ whole genome shotgun (WGS) entry which is preliminary data.</text>
</comment>
<proteinExistence type="predicted"/>
<evidence type="ECO:0000313" key="1">
    <source>
        <dbReference type="EMBL" id="SMP70882.1"/>
    </source>
</evidence>
<accession>A0AA46AKM2</accession>
<reference evidence="1" key="1">
    <citation type="submission" date="2017-05" db="EMBL/GenBank/DDBJ databases">
        <authorList>
            <person name="Varghese N."/>
            <person name="Submissions S."/>
        </authorList>
    </citation>
    <scope>NUCLEOTIDE SEQUENCE</scope>
    <source>
        <strain evidence="1">Su22</strain>
    </source>
</reference>
<organism evidence="1 2">
    <name type="scientific">Anoxynatronum buryatiense</name>
    <dbReference type="NCBI Taxonomy" id="489973"/>
    <lineage>
        <taxon>Bacteria</taxon>
        <taxon>Bacillati</taxon>
        <taxon>Bacillota</taxon>
        <taxon>Clostridia</taxon>
        <taxon>Eubacteriales</taxon>
        <taxon>Clostridiaceae</taxon>
        <taxon>Anoxynatronum</taxon>
    </lineage>
</organism>
<dbReference type="EMBL" id="FXUF01000021">
    <property type="protein sequence ID" value="SMP70882.1"/>
    <property type="molecule type" value="Genomic_DNA"/>
</dbReference>
<evidence type="ECO:0000313" key="2">
    <source>
        <dbReference type="Proteomes" id="UP001158066"/>
    </source>
</evidence>
<protein>
    <submittedName>
        <fullName evidence="1">Uncharacterized protein</fullName>
    </submittedName>
</protein>
<name>A0AA46AKM2_9CLOT</name>
<keyword evidence="2" id="KW-1185">Reference proteome</keyword>
<dbReference type="AlphaFoldDB" id="A0AA46AKM2"/>
<sequence>MNKQKMTFLVHRVAGENNLSFNTTLVYFFLEAV</sequence>